<sequence length="738" mass="86245">MTQLEPSDLSPVKRARAEITSKSDAFASIDVSKRAKELSRKISSLCEEFPEMKYILDSEKLQEVAIETAVQKYKDETMKDMEKGEVKKRKVMINSKESVPLYSLPDELFQNCLSYVGIGHYALVGLASKSLNEAYAKHFGRETSFLEMATSVKIANFCLSDLCESMKQKDEILKAAAVNGNIDILRNAVKFGYDLFPLIEMKKFEVHDVHNDTYMERSAIDWDVPEYELEDCALDIYIANKNEENTVKLSKLVERGHLHVLKYLYEELNYRKGLQRYIKPAIQYGQLEILKWLQSIDLLDEDDELNRVHDNGDADEYKSFYFCDFAVRSGNVEVLKWLLDQDFDFYLDSSIMDYAVCSNSFEMIRFCSEKGYDVNAYKENYYGTMRRKSVELYRLLHEVGHEFGGRMKKWIGYSNDIAENFEIIKFLHSISIPWDDEIMKDIVAKGTLEMMKYAHENGCPWTAHGDEYKVLLESDKGWSLDKFKYLMNNGCKFDFKYSSSWFISKLVKLLRKQKELVLLDFFVGKDSNFDRNLLEEITQGNFWTEGISYMLENNNTAKNLKSIEELFNKLSYRMDFLKYFHSQGLPWCLDPSGKTHLLSRIACFNNLDDVKWAYENGCKGGGSFPYVEEEWKHRGIRERDEWKANCHFFEENDMLPMMELPKWSRSNRFIHLTSDLVAIDNLQLKSLVDEGFTFDSEKEKEDHVSQALEMCFEHSYGGHGENINNRKRLCLFRQMRVA</sequence>
<name>A0AAD3D2U3_9STRA</name>
<accession>A0AAD3D2U3</accession>
<comment type="caution">
    <text evidence="1">The sequence shown here is derived from an EMBL/GenBank/DDBJ whole genome shotgun (WGS) entry which is preliminary data.</text>
</comment>
<reference evidence="1 2" key="1">
    <citation type="journal article" date="2021" name="Sci. Rep.">
        <title>The genome of the diatom Chaetoceros tenuissimus carries an ancient integrated fragment of an extant virus.</title>
        <authorList>
            <person name="Hongo Y."/>
            <person name="Kimura K."/>
            <person name="Takaki Y."/>
            <person name="Yoshida Y."/>
            <person name="Baba S."/>
            <person name="Kobayashi G."/>
            <person name="Nagasaki K."/>
            <person name="Hano T."/>
            <person name="Tomaru Y."/>
        </authorList>
    </citation>
    <scope>NUCLEOTIDE SEQUENCE [LARGE SCALE GENOMIC DNA]</scope>
    <source>
        <strain evidence="1 2">NIES-3715</strain>
    </source>
</reference>
<evidence type="ECO:0008006" key="3">
    <source>
        <dbReference type="Google" id="ProtNLM"/>
    </source>
</evidence>
<protein>
    <recommendedName>
        <fullName evidence="3">F-box domain-containing protein</fullName>
    </recommendedName>
</protein>
<dbReference type="PANTHER" id="PTHR46586">
    <property type="entry name" value="ANKYRIN REPEAT-CONTAINING PROTEIN"/>
    <property type="match status" value="1"/>
</dbReference>
<organism evidence="1 2">
    <name type="scientific">Chaetoceros tenuissimus</name>
    <dbReference type="NCBI Taxonomy" id="426638"/>
    <lineage>
        <taxon>Eukaryota</taxon>
        <taxon>Sar</taxon>
        <taxon>Stramenopiles</taxon>
        <taxon>Ochrophyta</taxon>
        <taxon>Bacillariophyta</taxon>
        <taxon>Coscinodiscophyceae</taxon>
        <taxon>Chaetocerotophycidae</taxon>
        <taxon>Chaetocerotales</taxon>
        <taxon>Chaetocerotaceae</taxon>
        <taxon>Chaetoceros</taxon>
    </lineage>
</organism>
<dbReference type="Proteomes" id="UP001054902">
    <property type="component" value="Unassembled WGS sequence"/>
</dbReference>
<gene>
    <name evidence="1" type="ORF">CTEN210_12001</name>
</gene>
<proteinExistence type="predicted"/>
<dbReference type="InterPro" id="IPR052050">
    <property type="entry name" value="SecEffector_AnkRepeat"/>
</dbReference>
<dbReference type="Gene3D" id="1.25.40.20">
    <property type="entry name" value="Ankyrin repeat-containing domain"/>
    <property type="match status" value="1"/>
</dbReference>
<evidence type="ECO:0000313" key="1">
    <source>
        <dbReference type="EMBL" id="GFH55525.1"/>
    </source>
</evidence>
<dbReference type="InterPro" id="IPR036770">
    <property type="entry name" value="Ankyrin_rpt-contain_sf"/>
</dbReference>
<keyword evidence="2" id="KW-1185">Reference proteome</keyword>
<dbReference type="AlphaFoldDB" id="A0AAD3D2U3"/>
<dbReference type="EMBL" id="BLLK01000049">
    <property type="protein sequence ID" value="GFH55525.1"/>
    <property type="molecule type" value="Genomic_DNA"/>
</dbReference>
<dbReference type="PANTHER" id="PTHR46586:SF3">
    <property type="entry name" value="ANKYRIN REPEAT-CONTAINING PROTEIN"/>
    <property type="match status" value="1"/>
</dbReference>
<dbReference type="SUPFAM" id="SSF48403">
    <property type="entry name" value="Ankyrin repeat"/>
    <property type="match status" value="1"/>
</dbReference>
<evidence type="ECO:0000313" key="2">
    <source>
        <dbReference type="Proteomes" id="UP001054902"/>
    </source>
</evidence>